<organism evidence="2 3">
    <name type="scientific">Nocardia terpenica</name>
    <dbReference type="NCBI Taxonomy" id="455432"/>
    <lineage>
        <taxon>Bacteria</taxon>
        <taxon>Bacillati</taxon>
        <taxon>Actinomycetota</taxon>
        <taxon>Actinomycetes</taxon>
        <taxon>Mycobacteriales</taxon>
        <taxon>Nocardiaceae</taxon>
        <taxon>Nocardia</taxon>
    </lineage>
</organism>
<reference evidence="2 3" key="1">
    <citation type="journal article" date="2019" name="ACS Chem. Biol.">
        <title>Identification and Mobilization of a Cryptic Antibiotic Biosynthesis Gene Locus from a Human-Pathogenic Nocardia Isolate.</title>
        <authorList>
            <person name="Herisse M."/>
            <person name="Ishida K."/>
            <person name="Porter J.L."/>
            <person name="Howden B."/>
            <person name="Hertweck C."/>
            <person name="Stinear T.P."/>
            <person name="Pidot S.J."/>
        </authorList>
    </citation>
    <scope>NUCLEOTIDE SEQUENCE [LARGE SCALE GENOMIC DNA]</scope>
    <source>
        <strain evidence="2 3">AUSMDU00012715</strain>
    </source>
</reference>
<accession>A0A6G9Z151</accession>
<protein>
    <submittedName>
        <fullName evidence="2">Uncharacterized protein</fullName>
    </submittedName>
</protein>
<feature type="transmembrane region" description="Helical" evidence="1">
    <location>
        <begin position="6"/>
        <end position="28"/>
    </location>
</feature>
<evidence type="ECO:0000313" key="3">
    <source>
        <dbReference type="Proteomes" id="UP000500953"/>
    </source>
</evidence>
<dbReference type="EMBL" id="CP046173">
    <property type="protein sequence ID" value="QIS18733.1"/>
    <property type="molecule type" value="Genomic_DNA"/>
</dbReference>
<evidence type="ECO:0000256" key="1">
    <source>
        <dbReference type="SAM" id="Phobius"/>
    </source>
</evidence>
<dbReference type="AlphaFoldDB" id="A0A6G9Z151"/>
<gene>
    <name evidence="2" type="ORF">F6W96_10970</name>
</gene>
<name>A0A6G9Z151_9NOCA</name>
<keyword evidence="1" id="KW-1133">Transmembrane helix</keyword>
<evidence type="ECO:0000313" key="2">
    <source>
        <dbReference type="EMBL" id="QIS18733.1"/>
    </source>
</evidence>
<proteinExistence type="predicted"/>
<sequence length="76" mass="8397">MSPALSGLSAWAVVIVSIASLVFVYALVRLVLSKHHPRAGDEIVIRVFPPRIEIRYGGPGTRRRSSRLADSDRRSL</sequence>
<dbReference type="RefSeq" id="WP_167486054.1">
    <property type="nucleotide sequence ID" value="NZ_CP046173.1"/>
</dbReference>
<keyword evidence="1" id="KW-0472">Membrane</keyword>
<dbReference type="Proteomes" id="UP000500953">
    <property type="component" value="Chromosome"/>
</dbReference>
<keyword evidence="1" id="KW-0812">Transmembrane</keyword>